<dbReference type="Proteomes" id="UP000664534">
    <property type="component" value="Unassembled WGS sequence"/>
</dbReference>
<comment type="caution">
    <text evidence="1">The sequence shown here is derived from an EMBL/GenBank/DDBJ whole genome shotgun (WGS) entry which is preliminary data.</text>
</comment>
<proteinExistence type="predicted"/>
<accession>A0A8H3FEA1</accession>
<reference evidence="1" key="1">
    <citation type="submission" date="2021-03" db="EMBL/GenBank/DDBJ databases">
        <authorList>
            <person name="Tagirdzhanova G."/>
        </authorList>
    </citation>
    <scope>NUCLEOTIDE SEQUENCE</scope>
</reference>
<dbReference type="EMBL" id="CAJPDT010000032">
    <property type="protein sequence ID" value="CAF9922984.1"/>
    <property type="molecule type" value="Genomic_DNA"/>
</dbReference>
<name>A0A8H3FEA1_9LECA</name>
<evidence type="ECO:0000313" key="2">
    <source>
        <dbReference type="Proteomes" id="UP000664534"/>
    </source>
</evidence>
<evidence type="ECO:0000313" key="1">
    <source>
        <dbReference type="EMBL" id="CAF9922984.1"/>
    </source>
</evidence>
<dbReference type="AlphaFoldDB" id="A0A8H3FEA1"/>
<protein>
    <submittedName>
        <fullName evidence="1">Uncharacterized protein</fullName>
    </submittedName>
</protein>
<dbReference type="OrthoDB" id="5234692at2759"/>
<sequence>MIVLPPEASIGAFAMGIIGWYGMVRNGVQLIYTDLKAAKSFDRDIEGLREGLLKQQRKIEKWKMQWLVSEDAPESLFLDFWGDAEYRGIKTTLSDMAANCNTTEKELKSFVQLDEKKWNAMTKCRKRILFIAVKGEYIRKLMDHIEKSVDGLQEAAKNGWQRSDFLKKPNVDFAKVYHAGIGRLLVPIAMRIRDDADALHHSCRLAREDTTLALDLDIFNHTDPDIATHSGALTSSTVVSREASAATIAKAAKNDLFVWKLLVQNSQTTNMGSVRMQVQKVKVRNIRAVGITVAVDRIMRGNADKSHFEISGICFSIAMAQNSNHSSPEPHRTLRDLFSGNDPPSFTNEDMLGKISKFRVVFELAQACLLLLRTSWFPRICSCHLRCARCFSASAELTYDIGLQMGSVSHETPRWATEVTGHCWGIDNYNWNSLTRPLRHFGLLLIEIVIGTPIRHIHSDTSGVIGSIDWAERSDSLENVLTRVRRAFSGREAAEDAVRYCLTKVYPEAPMDDDMKDLLAEYYLDVVAPLKDHYDEVLDRFYDRQKHINTIKQGSRDP</sequence>
<organism evidence="1 2">
    <name type="scientific">Imshaugia aleurites</name>
    <dbReference type="NCBI Taxonomy" id="172621"/>
    <lineage>
        <taxon>Eukaryota</taxon>
        <taxon>Fungi</taxon>
        <taxon>Dikarya</taxon>
        <taxon>Ascomycota</taxon>
        <taxon>Pezizomycotina</taxon>
        <taxon>Lecanoromycetes</taxon>
        <taxon>OSLEUM clade</taxon>
        <taxon>Lecanoromycetidae</taxon>
        <taxon>Lecanorales</taxon>
        <taxon>Lecanorineae</taxon>
        <taxon>Parmeliaceae</taxon>
        <taxon>Imshaugia</taxon>
    </lineage>
</organism>
<gene>
    <name evidence="1" type="ORF">IMSHALPRED_005820</name>
</gene>
<keyword evidence="2" id="KW-1185">Reference proteome</keyword>